<sequence length="450" mass="49896">MTLNIEYCKNIVSQDSELIGAACRVPYYPLVIKSGKGALIKDVDGNEYIDMLSSAAATNIGHSHPKVVEAIVQQAKEIIHYTPVYTYHESLVKLAKELVEITPGNFKKKVIFGLAGSDSNDGMIKLSRAYTGRSKIISFVGAYHGSTYGSISLSAISLNMRRKIGPLVPDIHHINYPHCYRCKFGKKKENCNLECLKELEDQFKNYLPPEEVAAVIMEPIEGDNGLIVPPLKYVKKLYNLCRENGILFAVDEVQQGFGRTGKWFGIENFGVEPDIIVIGKSIASGMPLSAIVARKEIMEVLEPPAHAFTTMANPICCQAALATINVIKEDNLLEHSKNLGEYVKQRFNTMKDKYPLIGDVRGIGLSIGVDLVKDRNTKERAKEAAAKICYSCWEKGVLLTFFANNVLRVQPPLVITKDQIDKALDAIESSIKEYLNGDIPDEVLKIAKGW</sequence>
<name>A0A949TXR2_9CLOT</name>
<reference evidence="17" key="1">
    <citation type="submission" date="2020-12" db="EMBL/GenBank/DDBJ databases">
        <title>Clostridium thailandense sp. nov., a novel acetogenic bacterium isolated from peat land soil in Thailand.</title>
        <authorList>
            <person name="Chaikitkaew S."/>
            <person name="Birkeland N.K."/>
        </authorList>
    </citation>
    <scope>NUCLEOTIDE SEQUENCE</scope>
    <source>
        <strain evidence="17">PL3</strain>
    </source>
</reference>
<dbReference type="Proteomes" id="UP000694308">
    <property type="component" value="Unassembled WGS sequence"/>
</dbReference>
<protein>
    <recommendedName>
        <fullName evidence="12">(S)-3-amino-2-methylpropionate transaminase</fullName>
        <ecNumber evidence="6">2.6.1.19</ecNumber>
        <ecNumber evidence="5">2.6.1.22</ecNumber>
    </recommendedName>
    <alternativeName>
        <fullName evidence="13">GABA aminotransferase</fullName>
    </alternativeName>
    <alternativeName>
        <fullName evidence="11">Gamma-amino-N-butyrate transaminase</fullName>
    </alternativeName>
    <alternativeName>
        <fullName evidence="15">Glutamate:succinic semialdehyde transaminase</fullName>
    </alternativeName>
    <alternativeName>
        <fullName evidence="10">L-AIBAT</fullName>
    </alternativeName>
</protein>
<evidence type="ECO:0000256" key="16">
    <source>
        <dbReference type="RuleBase" id="RU003560"/>
    </source>
</evidence>
<dbReference type="PIRSF" id="PIRSF000521">
    <property type="entry name" value="Transaminase_4ab_Lys_Orn"/>
    <property type="match status" value="1"/>
</dbReference>
<keyword evidence="7 17" id="KW-0032">Aminotransferase</keyword>
<evidence type="ECO:0000256" key="4">
    <source>
        <dbReference type="ARBA" id="ARBA00008954"/>
    </source>
</evidence>
<evidence type="ECO:0000256" key="12">
    <source>
        <dbReference type="ARBA" id="ARBA00030857"/>
    </source>
</evidence>
<keyword evidence="9 16" id="KW-0663">Pyridoxal phosphate</keyword>
<dbReference type="GO" id="GO:0034386">
    <property type="term" value="F:4-aminobutyrate:2-oxoglutarate transaminase activity"/>
    <property type="evidence" value="ECO:0007669"/>
    <property type="project" value="UniProtKB-EC"/>
</dbReference>
<evidence type="ECO:0000256" key="1">
    <source>
        <dbReference type="ARBA" id="ARBA00001750"/>
    </source>
</evidence>
<evidence type="ECO:0000256" key="3">
    <source>
        <dbReference type="ARBA" id="ARBA00005176"/>
    </source>
</evidence>
<dbReference type="EMBL" id="JAEEGC010000054">
    <property type="protein sequence ID" value="MBV7273796.1"/>
    <property type="molecule type" value="Genomic_DNA"/>
</dbReference>
<dbReference type="PROSITE" id="PS00600">
    <property type="entry name" value="AA_TRANSFER_CLASS_3"/>
    <property type="match status" value="1"/>
</dbReference>
<dbReference type="CDD" id="cd00610">
    <property type="entry name" value="OAT_like"/>
    <property type="match status" value="1"/>
</dbReference>
<evidence type="ECO:0000256" key="8">
    <source>
        <dbReference type="ARBA" id="ARBA00022679"/>
    </source>
</evidence>
<dbReference type="GO" id="GO:0030170">
    <property type="term" value="F:pyridoxal phosphate binding"/>
    <property type="evidence" value="ECO:0007669"/>
    <property type="project" value="InterPro"/>
</dbReference>
<comment type="pathway">
    <text evidence="3">Amino-acid degradation; 4-aminobutanoate degradation.</text>
</comment>
<evidence type="ECO:0000256" key="13">
    <source>
        <dbReference type="ARBA" id="ARBA00031787"/>
    </source>
</evidence>
<keyword evidence="18" id="KW-1185">Reference proteome</keyword>
<dbReference type="AlphaFoldDB" id="A0A949TXR2"/>
<evidence type="ECO:0000256" key="15">
    <source>
        <dbReference type="ARBA" id="ARBA00050054"/>
    </source>
</evidence>
<gene>
    <name evidence="17" type="ORF">I6U48_12840</name>
</gene>
<evidence type="ECO:0000313" key="18">
    <source>
        <dbReference type="Proteomes" id="UP000694308"/>
    </source>
</evidence>
<evidence type="ECO:0000256" key="14">
    <source>
        <dbReference type="ARBA" id="ARBA00048021"/>
    </source>
</evidence>
<comment type="cofactor">
    <cofactor evidence="2">
        <name>pyridoxal 5'-phosphate</name>
        <dbReference type="ChEBI" id="CHEBI:597326"/>
    </cofactor>
</comment>
<dbReference type="GO" id="GO:0047298">
    <property type="term" value="F:(S)-3-amino-2-methylpropionate transaminase activity"/>
    <property type="evidence" value="ECO:0007669"/>
    <property type="project" value="UniProtKB-EC"/>
</dbReference>
<comment type="catalytic activity">
    <reaction evidence="14">
        <text>4-aminobutanoate + 2-oxoglutarate = succinate semialdehyde + L-glutamate</text>
        <dbReference type="Rhea" id="RHEA:23352"/>
        <dbReference type="ChEBI" id="CHEBI:16810"/>
        <dbReference type="ChEBI" id="CHEBI:29985"/>
        <dbReference type="ChEBI" id="CHEBI:57706"/>
        <dbReference type="ChEBI" id="CHEBI:59888"/>
        <dbReference type="EC" id="2.6.1.19"/>
    </reaction>
</comment>
<evidence type="ECO:0000256" key="10">
    <source>
        <dbReference type="ARBA" id="ARBA00029760"/>
    </source>
</evidence>
<dbReference type="PANTHER" id="PTHR45688">
    <property type="match status" value="1"/>
</dbReference>
<dbReference type="FunFam" id="3.40.640.10:FF:000013">
    <property type="entry name" value="4-aminobutyrate aminotransferase"/>
    <property type="match status" value="1"/>
</dbReference>
<dbReference type="InterPro" id="IPR049704">
    <property type="entry name" value="Aminotrans_3_PPA_site"/>
</dbReference>
<dbReference type="EC" id="2.6.1.19" evidence="6"/>
<dbReference type="EC" id="2.6.1.22" evidence="5"/>
<dbReference type="NCBIfam" id="NF006368">
    <property type="entry name" value="PRK08593.1"/>
    <property type="match status" value="1"/>
</dbReference>
<evidence type="ECO:0000256" key="6">
    <source>
        <dbReference type="ARBA" id="ARBA00012912"/>
    </source>
</evidence>
<organism evidence="17 18">
    <name type="scientific">Clostridium thailandense</name>
    <dbReference type="NCBI Taxonomy" id="2794346"/>
    <lineage>
        <taxon>Bacteria</taxon>
        <taxon>Bacillati</taxon>
        <taxon>Bacillota</taxon>
        <taxon>Clostridia</taxon>
        <taxon>Eubacteriales</taxon>
        <taxon>Clostridiaceae</taxon>
        <taxon>Clostridium</taxon>
    </lineage>
</organism>
<evidence type="ECO:0000256" key="9">
    <source>
        <dbReference type="ARBA" id="ARBA00022898"/>
    </source>
</evidence>
<comment type="caution">
    <text evidence="17">The sequence shown here is derived from an EMBL/GenBank/DDBJ whole genome shotgun (WGS) entry which is preliminary data.</text>
</comment>
<accession>A0A949TXR2</accession>
<comment type="similarity">
    <text evidence="4 16">Belongs to the class-III pyridoxal-phosphate-dependent aminotransferase family.</text>
</comment>
<dbReference type="PANTHER" id="PTHR45688:SF13">
    <property type="entry name" value="ALANINE--GLYOXYLATE AMINOTRANSFERASE 2-LIKE"/>
    <property type="match status" value="1"/>
</dbReference>
<evidence type="ECO:0000256" key="2">
    <source>
        <dbReference type="ARBA" id="ARBA00001933"/>
    </source>
</evidence>
<keyword evidence="8" id="KW-0808">Transferase</keyword>
<dbReference type="NCBIfam" id="NF006228">
    <property type="entry name" value="PRK08360.1"/>
    <property type="match status" value="1"/>
</dbReference>
<proteinExistence type="inferred from homology"/>
<evidence type="ECO:0000256" key="7">
    <source>
        <dbReference type="ARBA" id="ARBA00022576"/>
    </source>
</evidence>
<evidence type="ECO:0000256" key="11">
    <source>
        <dbReference type="ARBA" id="ARBA00030204"/>
    </source>
</evidence>
<dbReference type="InterPro" id="IPR005814">
    <property type="entry name" value="Aminotrans_3"/>
</dbReference>
<comment type="catalytic activity">
    <reaction evidence="1">
        <text>(S)-3-amino-2-methylpropanoate + 2-oxoglutarate = 2-methyl-3-oxopropanoate + L-glutamate</text>
        <dbReference type="Rhea" id="RHEA:13993"/>
        <dbReference type="ChEBI" id="CHEBI:16810"/>
        <dbReference type="ChEBI" id="CHEBI:29985"/>
        <dbReference type="ChEBI" id="CHEBI:57700"/>
        <dbReference type="ChEBI" id="CHEBI:58655"/>
        <dbReference type="EC" id="2.6.1.22"/>
    </reaction>
</comment>
<evidence type="ECO:0000313" key="17">
    <source>
        <dbReference type="EMBL" id="MBV7273796.1"/>
    </source>
</evidence>
<evidence type="ECO:0000256" key="5">
    <source>
        <dbReference type="ARBA" id="ARBA00012876"/>
    </source>
</evidence>
<dbReference type="Pfam" id="PF00202">
    <property type="entry name" value="Aminotran_3"/>
    <property type="match status" value="1"/>
</dbReference>